<proteinExistence type="predicted"/>
<organism evidence="2 3">
    <name type="scientific">Altericroceibacterium endophyticum</name>
    <dbReference type="NCBI Taxonomy" id="1808508"/>
    <lineage>
        <taxon>Bacteria</taxon>
        <taxon>Pseudomonadati</taxon>
        <taxon>Pseudomonadota</taxon>
        <taxon>Alphaproteobacteria</taxon>
        <taxon>Sphingomonadales</taxon>
        <taxon>Erythrobacteraceae</taxon>
        <taxon>Altericroceibacterium</taxon>
    </lineage>
</organism>
<feature type="transmembrane region" description="Helical" evidence="1">
    <location>
        <begin position="266"/>
        <end position="283"/>
    </location>
</feature>
<evidence type="ECO:0008006" key="4">
    <source>
        <dbReference type="Google" id="ProtNLM"/>
    </source>
</evidence>
<feature type="transmembrane region" description="Helical" evidence="1">
    <location>
        <begin position="295"/>
        <end position="311"/>
    </location>
</feature>
<feature type="transmembrane region" description="Helical" evidence="1">
    <location>
        <begin position="82"/>
        <end position="107"/>
    </location>
</feature>
<protein>
    <recommendedName>
        <fullName evidence="4">Glycosyltransferase RgtA/B/C/D-like domain-containing protein</fullName>
    </recommendedName>
</protein>
<feature type="transmembrane region" description="Helical" evidence="1">
    <location>
        <begin position="213"/>
        <end position="237"/>
    </location>
</feature>
<reference evidence="2 3" key="1">
    <citation type="submission" date="2019-12" db="EMBL/GenBank/DDBJ databases">
        <title>Genomic-based taxomic classification of the family Erythrobacteraceae.</title>
        <authorList>
            <person name="Xu L."/>
        </authorList>
    </citation>
    <scope>NUCLEOTIDE SEQUENCE [LARGE SCALE GENOMIC DNA]</scope>
    <source>
        <strain evidence="2 3">LMG 29518</strain>
    </source>
</reference>
<keyword evidence="1" id="KW-0812">Transmembrane</keyword>
<dbReference type="RefSeq" id="WP_160734704.1">
    <property type="nucleotide sequence ID" value="NZ_WTYT01000001.1"/>
</dbReference>
<dbReference type="EMBL" id="WTYT01000001">
    <property type="protein sequence ID" value="MXO64251.1"/>
    <property type="molecule type" value="Genomic_DNA"/>
</dbReference>
<evidence type="ECO:0000313" key="2">
    <source>
        <dbReference type="EMBL" id="MXO64251.1"/>
    </source>
</evidence>
<feature type="transmembrane region" description="Helical" evidence="1">
    <location>
        <begin position="20"/>
        <end position="39"/>
    </location>
</feature>
<feature type="transmembrane region" description="Helical" evidence="1">
    <location>
        <begin position="113"/>
        <end position="133"/>
    </location>
</feature>
<feature type="transmembrane region" description="Helical" evidence="1">
    <location>
        <begin position="168"/>
        <end position="201"/>
    </location>
</feature>
<dbReference type="OrthoDB" id="345761at2"/>
<accession>A0A6I4T1Z1</accession>
<feature type="transmembrane region" description="Helical" evidence="1">
    <location>
        <begin position="145"/>
        <end position="162"/>
    </location>
</feature>
<evidence type="ECO:0000313" key="3">
    <source>
        <dbReference type="Proteomes" id="UP000438476"/>
    </source>
</evidence>
<name>A0A6I4T1Z1_9SPHN</name>
<keyword evidence="1" id="KW-1133">Transmembrane helix</keyword>
<feature type="transmembrane region" description="Helical" evidence="1">
    <location>
        <begin position="347"/>
        <end position="365"/>
    </location>
</feature>
<keyword evidence="1" id="KW-0472">Membrane</keyword>
<gene>
    <name evidence="2" type="ORF">GRI91_00555</name>
</gene>
<dbReference type="AlphaFoldDB" id="A0A6I4T1Z1"/>
<dbReference type="Proteomes" id="UP000438476">
    <property type="component" value="Unassembled WGS sequence"/>
</dbReference>
<comment type="caution">
    <text evidence="2">The sequence shown here is derived from an EMBL/GenBank/DDBJ whole genome shotgun (WGS) entry which is preliminary data.</text>
</comment>
<evidence type="ECO:0000256" key="1">
    <source>
        <dbReference type="SAM" id="Phobius"/>
    </source>
</evidence>
<keyword evidence="3" id="KW-1185">Reference proteome</keyword>
<sequence>MGSPIHSQHASGAKVVPWHLHLIALGVLMALAVASRMPWYGDPIVGYDEQLYSLIGNHMLKGALPFVDLWDRKPFGLFLINAIARWIGGPGPIGIQIMGTIAAIAGSWLTYRFALYLTDWACSCLAASFYLLLMPLYTIFTSQSEIFHVPFMLGMLCVLYRGGRPITLRAAIFAMLLGGLALQIKYTVLPQCIFFGCYALWRFWRGGMPPIRLVTLAMLFALIGLLPTICVAIFYWAQGGWDAFVFANFISFFDRVPLGRTGFVKPHRWLLLLAIAIPGLASCKRLKGTSQAAPYRLLVGWSLAALATVYLPGTTYIYYLAALIPCAVLLGLPFYGSAGPFRWAPAFLYLYFYAALFNNIGWVRMAEEDRQVAAVLERATSPYVGHRQDCLYVFDGPTGLYDLTESCLPTTFIYPDHLNNALETNALGIDQAGEVARILSQRPGAIITASEAVTPQNPESLRLIHKATATDYQRVAQIHHHNRMLYAWVRRDKLKGKP</sequence>